<keyword evidence="2" id="KW-1185">Reference proteome</keyword>
<proteinExistence type="predicted"/>
<name>A0ACC0BEB6_CATRO</name>
<evidence type="ECO:0000313" key="2">
    <source>
        <dbReference type="Proteomes" id="UP001060085"/>
    </source>
</evidence>
<reference evidence="2" key="1">
    <citation type="journal article" date="2023" name="Nat. Plants">
        <title>Single-cell RNA sequencing provides a high-resolution roadmap for understanding the multicellular compartmentation of specialized metabolism.</title>
        <authorList>
            <person name="Sun S."/>
            <person name="Shen X."/>
            <person name="Li Y."/>
            <person name="Li Y."/>
            <person name="Wang S."/>
            <person name="Li R."/>
            <person name="Zhang H."/>
            <person name="Shen G."/>
            <person name="Guo B."/>
            <person name="Wei J."/>
            <person name="Xu J."/>
            <person name="St-Pierre B."/>
            <person name="Chen S."/>
            <person name="Sun C."/>
        </authorList>
    </citation>
    <scope>NUCLEOTIDE SEQUENCE [LARGE SCALE GENOMIC DNA]</scope>
</reference>
<dbReference type="Proteomes" id="UP001060085">
    <property type="component" value="Linkage Group LG03"/>
</dbReference>
<organism evidence="1 2">
    <name type="scientific">Catharanthus roseus</name>
    <name type="common">Madagascar periwinkle</name>
    <name type="synonym">Vinca rosea</name>
    <dbReference type="NCBI Taxonomy" id="4058"/>
    <lineage>
        <taxon>Eukaryota</taxon>
        <taxon>Viridiplantae</taxon>
        <taxon>Streptophyta</taxon>
        <taxon>Embryophyta</taxon>
        <taxon>Tracheophyta</taxon>
        <taxon>Spermatophyta</taxon>
        <taxon>Magnoliopsida</taxon>
        <taxon>eudicotyledons</taxon>
        <taxon>Gunneridae</taxon>
        <taxon>Pentapetalae</taxon>
        <taxon>asterids</taxon>
        <taxon>lamiids</taxon>
        <taxon>Gentianales</taxon>
        <taxon>Apocynaceae</taxon>
        <taxon>Rauvolfioideae</taxon>
        <taxon>Vinceae</taxon>
        <taxon>Catharanthinae</taxon>
        <taxon>Catharanthus</taxon>
    </lineage>
</organism>
<accession>A0ACC0BEB6</accession>
<comment type="caution">
    <text evidence="1">The sequence shown here is derived from an EMBL/GenBank/DDBJ whole genome shotgun (WGS) entry which is preliminary data.</text>
</comment>
<sequence length="757" mass="86713">MWKLKVAEGHGPWLFSTNNFLGRQIWEFDPDIGTPEERAEVEKARVNYHLNRFQTKPCNDILKDMQLLKENGADLSLPTMRVKRIEEINGEIVTNALRKAVRYTLGIQGQDGHWPCEMAGPLFYTPLLVMALYITGTVDLILSEEHKKEIIRYTYNHQNSDGGWGFHIESHSTMLCTAFNYITLRLLGENSQGCENTAISEAQRWILDHGGLTMIPSWGKMSLAVLGVYEWAGCNPVPPELILLPSFLPVHAGKFWCYLRDTYLPLAYLSGRKFVGPITNLILSLRDELYNQPYDAINWNNARYSLSKNDVLFPHSYIQDVIYDTFYYIGEPIQRLWPFSKLREKALKEIMRHIHYEDENSRYVNLACVQKTFHMMACWAEDPNPNSNAFQHHLARIPDYLWLAEDGMRVQSIGSQLWDTAFTVQAVMASHLADEFGTHLQKANNFIKESQVRENPSGDFYSMHRYTCKGAWMLSDRDHGWQISDCTAEALKAIFQFSKMSADIVGEKIEDQRLYEAIDFLLSLQSKNGGFTIWEPSTFPQWLEIFNPTEIFVNVIADYEYVECTSSIVQALVLFNRSYPAYRGKEIGTALNKAIQFIESCQNQDGSWHGFWGICYTYASWFALGALKACGKTYSNSIIVRKACQFLLSHQLEDGGWGESYLSCVKKEYIELDGRKSNLVQTSWALMALIHAGQANINPSPLHKAAMLLINSQLDNGRFPQQEMTGASMGNCILNYASYKNCFPLWALGEYRKHVFQ</sequence>
<gene>
    <name evidence="1" type="ORF">M9H77_11277</name>
</gene>
<protein>
    <submittedName>
        <fullName evidence="1">Uncharacterized protein</fullName>
    </submittedName>
</protein>
<evidence type="ECO:0000313" key="1">
    <source>
        <dbReference type="EMBL" id="KAI5670913.1"/>
    </source>
</evidence>
<dbReference type="EMBL" id="CM044703">
    <property type="protein sequence ID" value="KAI5670913.1"/>
    <property type="molecule type" value="Genomic_DNA"/>
</dbReference>